<protein>
    <submittedName>
        <fullName evidence="1">Uncharacterized protein</fullName>
    </submittedName>
</protein>
<evidence type="ECO:0000313" key="2">
    <source>
        <dbReference type="Proteomes" id="UP001221142"/>
    </source>
</evidence>
<evidence type="ECO:0000313" key="1">
    <source>
        <dbReference type="EMBL" id="KAJ7628826.1"/>
    </source>
</evidence>
<sequence>MSSSYRKDRVHWITIHKKLPNVSMDDFKSRRELLATKFLDIPVVQENLANFNFVISNNMLDDYVQTAGLSAPNPVVLLISEVTTKDRIGEMNEDRDLQLLAQEFSDLRPGRGVSILVAASKVLVDKESRTTSSNRVHRFSILGVPEGMAPQECEGQVAAISERFTKLAVFQKNVLGRTVFATSVDNLDSAMHQLDVEVAKHTFIIHHEYENQGNMMELLNSAEYKQYLAESKKTFNTTMFCADVITMLNKN</sequence>
<keyword evidence="2" id="KW-1185">Reference proteome</keyword>
<organism evidence="1 2">
    <name type="scientific">Roridomyces roridus</name>
    <dbReference type="NCBI Taxonomy" id="1738132"/>
    <lineage>
        <taxon>Eukaryota</taxon>
        <taxon>Fungi</taxon>
        <taxon>Dikarya</taxon>
        <taxon>Basidiomycota</taxon>
        <taxon>Agaricomycotina</taxon>
        <taxon>Agaricomycetes</taxon>
        <taxon>Agaricomycetidae</taxon>
        <taxon>Agaricales</taxon>
        <taxon>Marasmiineae</taxon>
        <taxon>Mycenaceae</taxon>
        <taxon>Roridomyces</taxon>
    </lineage>
</organism>
<reference evidence="1" key="1">
    <citation type="submission" date="2023-03" db="EMBL/GenBank/DDBJ databases">
        <title>Massive genome expansion in bonnet fungi (Mycena s.s.) driven by repeated elements and novel gene families across ecological guilds.</title>
        <authorList>
            <consortium name="Lawrence Berkeley National Laboratory"/>
            <person name="Harder C.B."/>
            <person name="Miyauchi S."/>
            <person name="Viragh M."/>
            <person name="Kuo A."/>
            <person name="Thoen E."/>
            <person name="Andreopoulos B."/>
            <person name="Lu D."/>
            <person name="Skrede I."/>
            <person name="Drula E."/>
            <person name="Henrissat B."/>
            <person name="Morin E."/>
            <person name="Kohler A."/>
            <person name="Barry K."/>
            <person name="LaButti K."/>
            <person name="Morin E."/>
            <person name="Salamov A."/>
            <person name="Lipzen A."/>
            <person name="Mereny Z."/>
            <person name="Hegedus B."/>
            <person name="Baldrian P."/>
            <person name="Stursova M."/>
            <person name="Weitz H."/>
            <person name="Taylor A."/>
            <person name="Grigoriev I.V."/>
            <person name="Nagy L.G."/>
            <person name="Martin F."/>
            <person name="Kauserud H."/>
        </authorList>
    </citation>
    <scope>NUCLEOTIDE SEQUENCE</scope>
    <source>
        <strain evidence="1">9284</strain>
    </source>
</reference>
<dbReference type="EMBL" id="JARKIF010000010">
    <property type="protein sequence ID" value="KAJ7628826.1"/>
    <property type="molecule type" value="Genomic_DNA"/>
</dbReference>
<gene>
    <name evidence="1" type="ORF">FB45DRAFT_1028892</name>
</gene>
<dbReference type="AlphaFoldDB" id="A0AAD7BS00"/>
<accession>A0AAD7BS00</accession>
<proteinExistence type="predicted"/>
<dbReference type="Proteomes" id="UP001221142">
    <property type="component" value="Unassembled WGS sequence"/>
</dbReference>
<name>A0AAD7BS00_9AGAR</name>
<comment type="caution">
    <text evidence="1">The sequence shown here is derived from an EMBL/GenBank/DDBJ whole genome shotgun (WGS) entry which is preliminary data.</text>
</comment>